<feature type="region of interest" description="Disordered" evidence="8">
    <location>
        <begin position="632"/>
        <end position="660"/>
    </location>
</feature>
<evidence type="ECO:0000256" key="10">
    <source>
        <dbReference type="SAM" id="SignalP"/>
    </source>
</evidence>
<dbReference type="Pfam" id="PF07885">
    <property type="entry name" value="Ion_trans_2"/>
    <property type="match status" value="1"/>
</dbReference>
<name>A0AAD5XC91_9FUNG</name>
<dbReference type="Gene3D" id="1.10.287.70">
    <property type="match status" value="1"/>
</dbReference>
<keyword evidence="3 9" id="KW-0812">Transmembrane</keyword>
<keyword evidence="7 12" id="KW-0407">Ion channel</keyword>
<feature type="domain" description="Potassium channel" evidence="11">
    <location>
        <begin position="547"/>
        <end position="617"/>
    </location>
</feature>
<evidence type="ECO:0000256" key="3">
    <source>
        <dbReference type="ARBA" id="ARBA00022692"/>
    </source>
</evidence>
<feature type="compositionally biased region" description="Polar residues" evidence="8">
    <location>
        <begin position="166"/>
        <end position="180"/>
    </location>
</feature>
<protein>
    <submittedName>
        <fullName evidence="12">Potassium channel</fullName>
    </submittedName>
</protein>
<dbReference type="SUPFAM" id="SSF81324">
    <property type="entry name" value="Voltage-gated potassium channels"/>
    <property type="match status" value="1"/>
</dbReference>
<feature type="signal peptide" evidence="10">
    <location>
        <begin position="1"/>
        <end position="20"/>
    </location>
</feature>
<feature type="region of interest" description="Disordered" evidence="8">
    <location>
        <begin position="150"/>
        <end position="187"/>
    </location>
</feature>
<accession>A0AAD5XC91</accession>
<keyword evidence="5" id="KW-0406">Ion transport</keyword>
<dbReference type="PANTHER" id="PTHR11003">
    <property type="entry name" value="POTASSIUM CHANNEL, SUBFAMILY K"/>
    <property type="match status" value="1"/>
</dbReference>
<evidence type="ECO:0000256" key="2">
    <source>
        <dbReference type="ARBA" id="ARBA00022448"/>
    </source>
</evidence>
<keyword evidence="2" id="KW-0813">Transport</keyword>
<sequence length="660" mass="73553">MGISVAFCAAGLLFLHLDLQRLYRDIQRFAYARNVFFAKVKRLAKDDPRFEQSIFWRGDNFNDENSQLHLLNLDLDIDLENNGEGSAIDGQIINRGIIDDQLERDHLDRTVLTSPPKRPGTIPKEWMVSNVTTSNSNSGSNHLAKETGETIELNDLPVKSPFPSKSAESSFGCSPSVSRRNSIDGPTDEILADQRSTLVQPPLPNPRVSNFVHTDIALSSFDTVHSLSLQLGTSGKGLNELLNLEPTAPVLAEMSTVFQEVMTHLSSNSFVPPANLAFPKPPVFEHSWSHALLFSLACVLCAFINSLLITLALSLIINAVKTSQYMLGIGGAYLYFQASLSWLILLIHLFNIIQVTHLVYKQRVKQSPGTPKKIKLSRGDFDKMRESRIFAIVCVVFFVWMNASIVALAAIEHWPFRWAEQWYYATIAGIGFTLNNVQTFAGKVYTQTVAVVAFLLTGFILVLGSGMMLAYLRDGVYFSIRKSPWGPVLVERQRRKQRFLGMVSRTDGGSRASIGTLTGRAVMFSVMVLTAFQNHLNVIVTVLSMGLLWLFGSLLFGHFESWSFIDSSYFVVNILLTEGYNDFYPTTSLGRVFVYFYCLLALGFWAGCVSLFVDKLQNVRLAVHGDSTNKNLTNDGGGGSHENDTDFEEGVEARGKRKLY</sequence>
<feature type="transmembrane region" description="Helical" evidence="9">
    <location>
        <begin position="592"/>
        <end position="613"/>
    </location>
</feature>
<evidence type="ECO:0000259" key="11">
    <source>
        <dbReference type="Pfam" id="PF07885"/>
    </source>
</evidence>
<dbReference type="PANTHER" id="PTHR11003:SF291">
    <property type="entry name" value="IP11374P"/>
    <property type="match status" value="1"/>
</dbReference>
<keyword evidence="13" id="KW-1185">Reference proteome</keyword>
<evidence type="ECO:0000256" key="1">
    <source>
        <dbReference type="ARBA" id="ARBA00004141"/>
    </source>
</evidence>
<reference evidence="12" key="1">
    <citation type="submission" date="2020-05" db="EMBL/GenBank/DDBJ databases">
        <title>Phylogenomic resolution of chytrid fungi.</title>
        <authorList>
            <person name="Stajich J.E."/>
            <person name="Amses K."/>
            <person name="Simmons R."/>
            <person name="Seto K."/>
            <person name="Myers J."/>
            <person name="Bonds A."/>
            <person name="Quandt C.A."/>
            <person name="Barry K."/>
            <person name="Liu P."/>
            <person name="Grigoriev I."/>
            <person name="Longcore J.E."/>
            <person name="James T.Y."/>
        </authorList>
    </citation>
    <scope>NUCLEOTIDE SEQUENCE</scope>
    <source>
        <strain evidence="12">JEL0513</strain>
    </source>
</reference>
<feature type="transmembrane region" description="Helical" evidence="9">
    <location>
        <begin position="389"/>
        <end position="410"/>
    </location>
</feature>
<evidence type="ECO:0000256" key="8">
    <source>
        <dbReference type="SAM" id="MobiDB-lite"/>
    </source>
</evidence>
<dbReference type="Proteomes" id="UP001211907">
    <property type="component" value="Unassembled WGS sequence"/>
</dbReference>
<keyword evidence="6 9" id="KW-0472">Membrane</keyword>
<evidence type="ECO:0000256" key="6">
    <source>
        <dbReference type="ARBA" id="ARBA00023136"/>
    </source>
</evidence>
<dbReference type="EMBL" id="JADGJH010002350">
    <property type="protein sequence ID" value="KAJ3099385.1"/>
    <property type="molecule type" value="Genomic_DNA"/>
</dbReference>
<evidence type="ECO:0000256" key="7">
    <source>
        <dbReference type="ARBA" id="ARBA00023303"/>
    </source>
</evidence>
<feature type="transmembrane region" description="Helical" evidence="9">
    <location>
        <begin position="292"/>
        <end position="320"/>
    </location>
</feature>
<comment type="caution">
    <text evidence="12">The sequence shown here is derived from an EMBL/GenBank/DDBJ whole genome shotgun (WGS) entry which is preliminary data.</text>
</comment>
<feature type="transmembrane region" description="Helical" evidence="9">
    <location>
        <begin position="332"/>
        <end position="353"/>
    </location>
</feature>
<comment type="subcellular location">
    <subcellularLocation>
        <location evidence="1">Membrane</location>
        <topology evidence="1">Multi-pass membrane protein</topology>
    </subcellularLocation>
</comment>
<dbReference type="GO" id="GO:0005886">
    <property type="term" value="C:plasma membrane"/>
    <property type="evidence" value="ECO:0007669"/>
    <property type="project" value="TreeGrafter"/>
</dbReference>
<evidence type="ECO:0000256" key="4">
    <source>
        <dbReference type="ARBA" id="ARBA00022989"/>
    </source>
</evidence>
<organism evidence="12 13">
    <name type="scientific">Physocladia obscura</name>
    <dbReference type="NCBI Taxonomy" id="109957"/>
    <lineage>
        <taxon>Eukaryota</taxon>
        <taxon>Fungi</taxon>
        <taxon>Fungi incertae sedis</taxon>
        <taxon>Chytridiomycota</taxon>
        <taxon>Chytridiomycota incertae sedis</taxon>
        <taxon>Chytridiomycetes</taxon>
        <taxon>Chytridiales</taxon>
        <taxon>Chytriomycetaceae</taxon>
        <taxon>Physocladia</taxon>
    </lineage>
</organism>
<evidence type="ECO:0000256" key="5">
    <source>
        <dbReference type="ARBA" id="ARBA00023065"/>
    </source>
</evidence>
<evidence type="ECO:0000313" key="12">
    <source>
        <dbReference type="EMBL" id="KAJ3099385.1"/>
    </source>
</evidence>
<dbReference type="InterPro" id="IPR013099">
    <property type="entry name" value="K_chnl_dom"/>
</dbReference>
<proteinExistence type="predicted"/>
<evidence type="ECO:0000256" key="9">
    <source>
        <dbReference type="SAM" id="Phobius"/>
    </source>
</evidence>
<dbReference type="GO" id="GO:0030322">
    <property type="term" value="P:stabilization of membrane potential"/>
    <property type="evidence" value="ECO:0007669"/>
    <property type="project" value="TreeGrafter"/>
</dbReference>
<dbReference type="GO" id="GO:0022841">
    <property type="term" value="F:potassium ion leak channel activity"/>
    <property type="evidence" value="ECO:0007669"/>
    <property type="project" value="TreeGrafter"/>
</dbReference>
<feature type="transmembrane region" description="Helical" evidence="9">
    <location>
        <begin position="538"/>
        <end position="556"/>
    </location>
</feature>
<keyword evidence="4 9" id="KW-1133">Transmembrane helix</keyword>
<gene>
    <name evidence="12" type="primary">TOK1_1</name>
    <name evidence="12" type="ORF">HK100_004904</name>
</gene>
<feature type="transmembrane region" description="Helical" evidence="9">
    <location>
        <begin position="447"/>
        <end position="472"/>
    </location>
</feature>
<feature type="chain" id="PRO_5042140164" evidence="10">
    <location>
        <begin position="21"/>
        <end position="660"/>
    </location>
</feature>
<dbReference type="AlphaFoldDB" id="A0AAD5XC91"/>
<dbReference type="InterPro" id="IPR003280">
    <property type="entry name" value="2pore_dom_K_chnl"/>
</dbReference>
<evidence type="ECO:0000313" key="13">
    <source>
        <dbReference type="Proteomes" id="UP001211907"/>
    </source>
</evidence>
<dbReference type="GO" id="GO:0015271">
    <property type="term" value="F:outward rectifier potassium channel activity"/>
    <property type="evidence" value="ECO:0007669"/>
    <property type="project" value="TreeGrafter"/>
</dbReference>
<keyword evidence="10" id="KW-0732">Signal</keyword>